<dbReference type="Pfam" id="PF07732">
    <property type="entry name" value="Cu-oxidase_3"/>
    <property type="match status" value="2"/>
</dbReference>
<organism evidence="12 13">
    <name type="scientific">Amycolatopsis jiangsuensis</name>
    <dbReference type="NCBI Taxonomy" id="1181879"/>
    <lineage>
        <taxon>Bacteria</taxon>
        <taxon>Bacillati</taxon>
        <taxon>Actinomycetota</taxon>
        <taxon>Actinomycetes</taxon>
        <taxon>Pseudonocardiales</taxon>
        <taxon>Pseudonocardiaceae</taxon>
        <taxon>Amycolatopsis</taxon>
    </lineage>
</organism>
<dbReference type="InterPro" id="IPR011706">
    <property type="entry name" value="Cu-oxidase_C"/>
</dbReference>
<name>A0A840IVA1_9PSEU</name>
<gene>
    <name evidence="12" type="ORF">BJY18_003285</name>
</gene>
<comment type="subunit">
    <text evidence="2">Monomer.</text>
</comment>
<dbReference type="InterPro" id="IPR002355">
    <property type="entry name" value="Cu_oxidase_Cu_BS"/>
</dbReference>
<feature type="domain" description="Plastocyanin-like" evidence="11">
    <location>
        <begin position="119"/>
        <end position="150"/>
    </location>
</feature>
<feature type="domain" description="Plastocyanin-like" evidence="11">
    <location>
        <begin position="193"/>
        <end position="261"/>
    </location>
</feature>
<evidence type="ECO:0000256" key="8">
    <source>
        <dbReference type="ARBA" id="ARBA00043090"/>
    </source>
</evidence>
<proteinExistence type="inferred from homology"/>
<dbReference type="InterPro" id="IPR006311">
    <property type="entry name" value="TAT_signal"/>
</dbReference>
<evidence type="ECO:0000256" key="2">
    <source>
        <dbReference type="ARBA" id="ARBA00011245"/>
    </source>
</evidence>
<evidence type="ECO:0000256" key="4">
    <source>
        <dbReference type="ARBA" id="ARBA00023002"/>
    </source>
</evidence>
<protein>
    <recommendedName>
        <fullName evidence="6">Multicopper oxidase CueO</fullName>
        <ecNumber evidence="5">1.16.3.4</ecNumber>
    </recommendedName>
    <alternativeName>
        <fullName evidence="7">Copper efflux oxidase</fullName>
    </alternativeName>
    <alternativeName>
        <fullName evidence="8">Cuprous oxidase</fullName>
    </alternativeName>
</protein>
<keyword evidence="13" id="KW-1185">Reference proteome</keyword>
<evidence type="ECO:0000256" key="5">
    <source>
        <dbReference type="ARBA" id="ARBA00038978"/>
    </source>
</evidence>
<evidence type="ECO:0000259" key="11">
    <source>
        <dbReference type="Pfam" id="PF07732"/>
    </source>
</evidence>
<dbReference type="EC" id="1.16.3.4" evidence="5"/>
<dbReference type="InterPro" id="IPR008972">
    <property type="entry name" value="Cupredoxin"/>
</dbReference>
<dbReference type="Pfam" id="PF07731">
    <property type="entry name" value="Cu-oxidase_2"/>
    <property type="match status" value="1"/>
</dbReference>
<dbReference type="EMBL" id="JACHMG010000001">
    <property type="protein sequence ID" value="MBB4685800.1"/>
    <property type="molecule type" value="Genomic_DNA"/>
</dbReference>
<evidence type="ECO:0000256" key="6">
    <source>
        <dbReference type="ARBA" id="ARBA00041027"/>
    </source>
</evidence>
<dbReference type="CDD" id="cd13844">
    <property type="entry name" value="CuRO_1_BOD_CotA_like"/>
    <property type="match status" value="1"/>
</dbReference>
<dbReference type="PANTHER" id="PTHR48267">
    <property type="entry name" value="CUPREDOXIN SUPERFAMILY PROTEIN"/>
    <property type="match status" value="1"/>
</dbReference>
<evidence type="ECO:0000313" key="13">
    <source>
        <dbReference type="Proteomes" id="UP000581769"/>
    </source>
</evidence>
<evidence type="ECO:0000259" key="10">
    <source>
        <dbReference type="Pfam" id="PF07731"/>
    </source>
</evidence>
<dbReference type="PROSITE" id="PS51318">
    <property type="entry name" value="TAT"/>
    <property type="match status" value="1"/>
</dbReference>
<dbReference type="Gene3D" id="2.60.40.420">
    <property type="entry name" value="Cupredoxins - blue copper proteins"/>
    <property type="match status" value="3"/>
</dbReference>
<dbReference type="PANTHER" id="PTHR48267:SF1">
    <property type="entry name" value="BILIRUBIN OXIDASE"/>
    <property type="match status" value="1"/>
</dbReference>
<keyword evidence="4" id="KW-0560">Oxidoreductase</keyword>
<comment type="similarity">
    <text evidence="1">Belongs to the multicopper oxidase family.</text>
</comment>
<dbReference type="InterPro" id="IPR011707">
    <property type="entry name" value="Cu-oxidase-like_N"/>
</dbReference>
<sequence>MPEPESGEVRGLSRRELFGGAVSLAAVGALGYRALVAEPGAQAAASTPTVHTGHHGTVVPAANATRPGGDIAPSVKDLTPFLDRLPVPPTVRMREQDGVSYATVTMRESWVRLHSQLPRTRVWAYDGRYPGPTFDVRRGQKLRVTWTNELGGDYPLQVVELPFATGSEPYQWDRPGKEGGTPREDVAALPPWVAVHLHGALTGGGQDGWPENAVLPGQSQLSEYENDQACATLWYHDHAMHITHFNVLAGLNAGFYLIRDDEERALGLPSGAHEIPLVLSDHNLDTDDDGLLDGGVLYKTIVTNPEGVRLVRPFTGPYSLVNGVIWPYAEVQPRWYRFRLLNASNMRPYSLRFEDEQGNRVPAGTVRQIGADAGLFPAPVTVDGDLVITPAERADLLVDFSALRGKKIRVRNGFATPPVPWVMEFRVGGSPVRDPFRLPAKVSLSFRRVTDAELESVPERVVVVTPVSPPDAQMWEMERTEAPEGPLPIDGIVQVQQGDGSVVTYRRVASMPSDAVQFTVARDSWERWTFFNVEPAAGAFPHPMHLHACSFQVLGKEKWDVSGFRYFKLADGKSWGGGTATPIKRTQAEEIPRGERAWKDVVPMWPGQKVSIAPQFARVSGRYVYHCHTYEHEDMAMMRPFVVMPPEVLAMDPHTGGGGMAGHRGPHS</sequence>
<dbReference type="RefSeq" id="WP_184780772.1">
    <property type="nucleotide sequence ID" value="NZ_JACHMG010000001.1"/>
</dbReference>
<comment type="caution">
    <text evidence="12">The sequence shown here is derived from an EMBL/GenBank/DDBJ whole genome shotgun (WGS) entry which is preliminary data.</text>
</comment>
<evidence type="ECO:0000256" key="1">
    <source>
        <dbReference type="ARBA" id="ARBA00010609"/>
    </source>
</evidence>
<evidence type="ECO:0000256" key="3">
    <source>
        <dbReference type="ARBA" id="ARBA00022723"/>
    </source>
</evidence>
<evidence type="ECO:0000313" key="12">
    <source>
        <dbReference type="EMBL" id="MBB4685800.1"/>
    </source>
</evidence>
<accession>A0A840IVA1</accession>
<dbReference type="GO" id="GO:0005507">
    <property type="term" value="F:copper ion binding"/>
    <property type="evidence" value="ECO:0007669"/>
    <property type="project" value="InterPro"/>
</dbReference>
<comment type="catalytic activity">
    <reaction evidence="9">
        <text>4 Cu(+) + O2 + 4 H(+) = 4 Cu(2+) + 2 H2O</text>
        <dbReference type="Rhea" id="RHEA:30083"/>
        <dbReference type="ChEBI" id="CHEBI:15377"/>
        <dbReference type="ChEBI" id="CHEBI:15378"/>
        <dbReference type="ChEBI" id="CHEBI:15379"/>
        <dbReference type="ChEBI" id="CHEBI:29036"/>
        <dbReference type="ChEBI" id="CHEBI:49552"/>
        <dbReference type="EC" id="1.16.3.4"/>
    </reaction>
    <physiologicalReaction direction="left-to-right" evidence="9">
        <dbReference type="Rhea" id="RHEA:30084"/>
    </physiologicalReaction>
</comment>
<reference evidence="12 13" key="1">
    <citation type="submission" date="2020-08" db="EMBL/GenBank/DDBJ databases">
        <title>Sequencing the genomes of 1000 actinobacteria strains.</title>
        <authorList>
            <person name="Klenk H.-P."/>
        </authorList>
    </citation>
    <scope>NUCLEOTIDE SEQUENCE [LARGE SCALE GENOMIC DNA]</scope>
    <source>
        <strain evidence="12 13">DSM 45859</strain>
    </source>
</reference>
<dbReference type="SUPFAM" id="SSF49503">
    <property type="entry name" value="Cupredoxins"/>
    <property type="match status" value="3"/>
</dbReference>
<feature type="domain" description="Plastocyanin-like" evidence="10">
    <location>
        <begin position="509"/>
        <end position="645"/>
    </location>
</feature>
<dbReference type="Proteomes" id="UP000581769">
    <property type="component" value="Unassembled WGS sequence"/>
</dbReference>
<dbReference type="AlphaFoldDB" id="A0A840IVA1"/>
<dbReference type="PROSITE" id="PS00080">
    <property type="entry name" value="MULTICOPPER_OXIDASE2"/>
    <property type="match status" value="1"/>
</dbReference>
<dbReference type="GO" id="GO:0016491">
    <property type="term" value="F:oxidoreductase activity"/>
    <property type="evidence" value="ECO:0007669"/>
    <property type="project" value="UniProtKB-KW"/>
</dbReference>
<evidence type="ECO:0000256" key="9">
    <source>
        <dbReference type="ARBA" id="ARBA00048092"/>
    </source>
</evidence>
<dbReference type="InterPro" id="IPR045087">
    <property type="entry name" value="Cu-oxidase_fam"/>
</dbReference>
<evidence type="ECO:0000256" key="7">
    <source>
        <dbReference type="ARBA" id="ARBA00042896"/>
    </source>
</evidence>
<keyword evidence="3" id="KW-0479">Metal-binding</keyword>